<dbReference type="PANTHER" id="PTHR42866">
    <property type="entry name" value="3-DEOXY-MANNO-OCTULOSONATE CYTIDYLYLTRANSFERASE"/>
    <property type="match status" value="1"/>
</dbReference>
<evidence type="ECO:0008006" key="4">
    <source>
        <dbReference type="Google" id="ProtNLM"/>
    </source>
</evidence>
<dbReference type="SUPFAM" id="SSF53448">
    <property type="entry name" value="Nucleotide-diphospho-sugar transferases"/>
    <property type="match status" value="1"/>
</dbReference>
<dbReference type="InterPro" id="IPR029044">
    <property type="entry name" value="Nucleotide-diphossugar_trans"/>
</dbReference>
<dbReference type="Pfam" id="PF02348">
    <property type="entry name" value="CTP_transf_3"/>
    <property type="match status" value="1"/>
</dbReference>
<protein>
    <recommendedName>
        <fullName evidence="4">3-deoxy-manno-octulosonate cytidylyltransferase</fullName>
    </recommendedName>
</protein>
<dbReference type="EMBL" id="BART01016790">
    <property type="protein sequence ID" value="GAG86234.1"/>
    <property type="molecule type" value="Genomic_DNA"/>
</dbReference>
<proteinExistence type="predicted"/>
<evidence type="ECO:0000256" key="2">
    <source>
        <dbReference type="ARBA" id="ARBA00022695"/>
    </source>
</evidence>
<evidence type="ECO:0000256" key="1">
    <source>
        <dbReference type="ARBA" id="ARBA00022679"/>
    </source>
</evidence>
<dbReference type="PANTHER" id="PTHR42866:SF2">
    <property type="entry name" value="3-DEOXY-MANNO-OCTULOSONATE CYTIDYLYLTRANSFERASE, MITOCHONDRIAL"/>
    <property type="match status" value="1"/>
</dbReference>
<comment type="caution">
    <text evidence="3">The sequence shown here is derived from an EMBL/GenBank/DDBJ whole genome shotgun (WGS) entry which is preliminary data.</text>
</comment>
<dbReference type="GO" id="GO:0005829">
    <property type="term" value="C:cytosol"/>
    <property type="evidence" value="ECO:0007669"/>
    <property type="project" value="TreeGrafter"/>
</dbReference>
<name>X1ATK4_9ZZZZ</name>
<sequence length="105" mass="11922">MTDESHLSGTDRIAEAAEKINLADRDIVVNIQGDQPIFHPSILSDLIRPLMEDPRIPMSTLMYKIKGDRELNDTNNVKVAVDKNGYALYFSRLPIPFWPLSWPLA</sequence>
<reference evidence="3" key="1">
    <citation type="journal article" date="2014" name="Front. Microbiol.">
        <title>High frequency of phylogenetically diverse reductive dehalogenase-homologous genes in deep subseafloor sedimentary metagenomes.</title>
        <authorList>
            <person name="Kawai M."/>
            <person name="Futagami T."/>
            <person name="Toyoda A."/>
            <person name="Takaki Y."/>
            <person name="Nishi S."/>
            <person name="Hori S."/>
            <person name="Arai W."/>
            <person name="Tsubouchi T."/>
            <person name="Morono Y."/>
            <person name="Uchiyama I."/>
            <person name="Ito T."/>
            <person name="Fujiyama A."/>
            <person name="Inagaki F."/>
            <person name="Takami H."/>
        </authorList>
    </citation>
    <scope>NUCLEOTIDE SEQUENCE</scope>
    <source>
        <strain evidence="3">Expedition CK06-06</strain>
    </source>
</reference>
<dbReference type="AlphaFoldDB" id="X1ATK4"/>
<keyword evidence="2" id="KW-0548">Nucleotidyltransferase</keyword>
<keyword evidence="1" id="KW-0808">Transferase</keyword>
<dbReference type="InterPro" id="IPR003329">
    <property type="entry name" value="Cytidylyl_trans"/>
</dbReference>
<dbReference type="Gene3D" id="3.90.550.10">
    <property type="entry name" value="Spore Coat Polysaccharide Biosynthesis Protein SpsA, Chain A"/>
    <property type="match status" value="1"/>
</dbReference>
<organism evidence="3">
    <name type="scientific">marine sediment metagenome</name>
    <dbReference type="NCBI Taxonomy" id="412755"/>
    <lineage>
        <taxon>unclassified sequences</taxon>
        <taxon>metagenomes</taxon>
        <taxon>ecological metagenomes</taxon>
    </lineage>
</organism>
<dbReference type="GO" id="GO:0008690">
    <property type="term" value="F:3-deoxy-manno-octulosonate cytidylyltransferase activity"/>
    <property type="evidence" value="ECO:0007669"/>
    <property type="project" value="TreeGrafter"/>
</dbReference>
<gene>
    <name evidence="3" type="ORF">S01H4_32185</name>
</gene>
<accession>X1ATK4</accession>
<evidence type="ECO:0000313" key="3">
    <source>
        <dbReference type="EMBL" id="GAG86234.1"/>
    </source>
</evidence>